<proteinExistence type="inferred from homology"/>
<gene>
    <name evidence="5" type="ORF">KM312_06230</name>
</gene>
<comment type="similarity">
    <text evidence="1">Belongs to the bacterial solute-binding protein 7 family.</text>
</comment>
<evidence type="ECO:0000256" key="4">
    <source>
        <dbReference type="SAM" id="MobiDB-lite"/>
    </source>
</evidence>
<evidence type="ECO:0000256" key="3">
    <source>
        <dbReference type="ARBA" id="ARBA00022729"/>
    </source>
</evidence>
<name>A0A947CYL8_HYDSH</name>
<dbReference type="InterPro" id="IPR018389">
    <property type="entry name" value="DctP_fam"/>
</dbReference>
<dbReference type="Gene3D" id="3.40.190.170">
    <property type="entry name" value="Bacterial extracellular solute-binding protein, family 7"/>
    <property type="match status" value="1"/>
</dbReference>
<evidence type="ECO:0000256" key="1">
    <source>
        <dbReference type="ARBA" id="ARBA00009023"/>
    </source>
</evidence>
<evidence type="ECO:0000313" key="5">
    <source>
        <dbReference type="EMBL" id="MBT9282240.1"/>
    </source>
</evidence>
<evidence type="ECO:0000313" key="6">
    <source>
        <dbReference type="Proteomes" id="UP000748108"/>
    </source>
</evidence>
<dbReference type="PANTHER" id="PTHR33376:SF7">
    <property type="entry name" value="C4-DICARBOXYLATE-BINDING PROTEIN DCTB"/>
    <property type="match status" value="1"/>
</dbReference>
<comment type="caution">
    <text evidence="5">The sequence shown here is derived from an EMBL/GenBank/DDBJ whole genome shotgun (WGS) entry which is preliminary data.</text>
</comment>
<dbReference type="AlphaFoldDB" id="A0A947CYL8"/>
<accession>A0A947CYL8</accession>
<dbReference type="GO" id="GO:0055085">
    <property type="term" value="P:transmembrane transport"/>
    <property type="evidence" value="ECO:0007669"/>
    <property type="project" value="InterPro"/>
</dbReference>
<dbReference type="InterPro" id="IPR038404">
    <property type="entry name" value="TRAP_DctP_sf"/>
</dbReference>
<sequence>MQKGADHHVFQHRHPPERDGLRTLLFWHSGLKQITTNVRPVLWPEDFRGLVFRRMQSSTIARYLELLGARTVPAPFNQTFPRLPRPRERRLLAPPSAGRSGDPPEGSRGSRCL</sequence>
<dbReference type="EMBL" id="JAHHQF010000051">
    <property type="protein sequence ID" value="MBT9282240.1"/>
    <property type="molecule type" value="Genomic_DNA"/>
</dbReference>
<evidence type="ECO:0000256" key="2">
    <source>
        <dbReference type="ARBA" id="ARBA00022448"/>
    </source>
</evidence>
<protein>
    <submittedName>
        <fullName evidence="5">Uncharacterized protein</fullName>
    </submittedName>
</protein>
<keyword evidence="3" id="KW-0732">Signal</keyword>
<dbReference type="Proteomes" id="UP000748108">
    <property type="component" value="Unassembled WGS sequence"/>
</dbReference>
<organism evidence="5 6">
    <name type="scientific">Hydrogenibacillus schlegelii</name>
    <name type="common">Bacillus schlegelii</name>
    <dbReference type="NCBI Taxonomy" id="1484"/>
    <lineage>
        <taxon>Bacteria</taxon>
        <taxon>Bacillati</taxon>
        <taxon>Bacillota</taxon>
        <taxon>Bacilli</taxon>
        <taxon>Bacillales</taxon>
        <taxon>Bacillales Family X. Incertae Sedis</taxon>
        <taxon>Hydrogenibacillus</taxon>
    </lineage>
</organism>
<dbReference type="Pfam" id="PF03480">
    <property type="entry name" value="DctP"/>
    <property type="match status" value="1"/>
</dbReference>
<reference evidence="5" key="1">
    <citation type="journal article" date="2021" name="Microbiology">
        <title>Metagenomic Analysis of the Microbial Community in the Underground Coal Fire Area (Kemerovo Region, Russia) Revealed Predominance of Thermophilic Members of the Phyla Deinococcus-thermus, Aquificae, and Firmicutes.</title>
        <authorList>
            <person name="Kadnikov V."/>
            <person name="Mardanov A.V."/>
            <person name="Beletsky A.V."/>
            <person name="Karnachuk O.V."/>
            <person name="Ravin N.V."/>
        </authorList>
    </citation>
    <scope>NUCLEOTIDE SEQUENCE</scope>
    <source>
        <strain evidence="5">RBS10-49</strain>
    </source>
</reference>
<keyword evidence="2" id="KW-0813">Transport</keyword>
<dbReference type="PANTHER" id="PTHR33376">
    <property type="match status" value="1"/>
</dbReference>
<feature type="region of interest" description="Disordered" evidence="4">
    <location>
        <begin position="75"/>
        <end position="113"/>
    </location>
</feature>